<organism evidence="4 5">
    <name type="scientific">Rhodovulum adriaticum</name>
    <name type="common">Rhodopseudomonas adriatica</name>
    <dbReference type="NCBI Taxonomy" id="35804"/>
    <lineage>
        <taxon>Bacteria</taxon>
        <taxon>Pseudomonadati</taxon>
        <taxon>Pseudomonadota</taxon>
        <taxon>Alphaproteobacteria</taxon>
        <taxon>Rhodobacterales</taxon>
        <taxon>Paracoccaceae</taxon>
        <taxon>Rhodovulum</taxon>
    </lineage>
</organism>
<dbReference type="InterPro" id="IPR016634">
    <property type="entry name" value="CapW-like"/>
</dbReference>
<dbReference type="OrthoDB" id="6400324at2"/>
<feature type="domain" description="DNA-binding transcriptional repressor CapW winged helix-turn-helix" evidence="3">
    <location>
        <begin position="1"/>
        <end position="55"/>
    </location>
</feature>
<feature type="domain" description="DNA-binding transcriptional repressor CapW C-terminal dimerisation" evidence="2">
    <location>
        <begin position="175"/>
        <end position="244"/>
    </location>
</feature>
<keyword evidence="5" id="KW-1185">Reference proteome</keyword>
<dbReference type="Pfam" id="PF26109">
    <property type="entry name" value="WHD_BrxR"/>
    <property type="match status" value="1"/>
</dbReference>
<protein>
    <submittedName>
        <fullName evidence="4">WYL domain-containing protein</fullName>
    </submittedName>
</protein>
<evidence type="ECO:0000313" key="5">
    <source>
        <dbReference type="Proteomes" id="UP000295733"/>
    </source>
</evidence>
<dbReference type="Pfam" id="PF26107">
    <property type="entry name" value="BrxR_CTD"/>
    <property type="match status" value="1"/>
</dbReference>
<reference evidence="4 5" key="1">
    <citation type="submission" date="2019-03" db="EMBL/GenBank/DDBJ databases">
        <title>Genomic Encyclopedia of Type Strains, Phase IV (KMG-IV): sequencing the most valuable type-strain genomes for metagenomic binning, comparative biology and taxonomic classification.</title>
        <authorList>
            <person name="Goeker M."/>
        </authorList>
    </citation>
    <scope>NUCLEOTIDE SEQUENCE [LARGE SCALE GENOMIC DNA]</scope>
    <source>
        <strain evidence="4 5">DSM 2781</strain>
    </source>
</reference>
<dbReference type="Proteomes" id="UP000295733">
    <property type="component" value="Unassembled WGS sequence"/>
</dbReference>
<proteinExistence type="predicted"/>
<feature type="domain" description="WYL" evidence="1">
    <location>
        <begin position="88"/>
        <end position="156"/>
    </location>
</feature>
<dbReference type="InterPro" id="IPR059019">
    <property type="entry name" value="WHD_CapW"/>
</dbReference>
<name>A0A4V2SL03_RHOAD</name>
<evidence type="ECO:0000313" key="4">
    <source>
        <dbReference type="EMBL" id="TCP21536.1"/>
    </source>
</evidence>
<dbReference type="EMBL" id="SLXL01000010">
    <property type="protein sequence ID" value="TCP21536.1"/>
    <property type="molecule type" value="Genomic_DNA"/>
</dbReference>
<evidence type="ECO:0000259" key="2">
    <source>
        <dbReference type="Pfam" id="PF26107"/>
    </source>
</evidence>
<dbReference type="InterPro" id="IPR026881">
    <property type="entry name" value="WYL_dom"/>
</dbReference>
<dbReference type="AlphaFoldDB" id="A0A4V2SL03"/>
<dbReference type="PANTHER" id="PTHR34580">
    <property type="match status" value="1"/>
</dbReference>
<dbReference type="InterPro" id="IPR051534">
    <property type="entry name" value="CBASS_pafABC_assoc_protein"/>
</dbReference>
<dbReference type="InterPro" id="IPR059020">
    <property type="entry name" value="CapW_CTD"/>
</dbReference>
<evidence type="ECO:0000259" key="1">
    <source>
        <dbReference type="Pfam" id="PF13280"/>
    </source>
</evidence>
<feature type="non-terminal residue" evidence="4">
    <location>
        <position position="1"/>
    </location>
</feature>
<dbReference type="PROSITE" id="PS52050">
    <property type="entry name" value="WYL"/>
    <property type="match status" value="1"/>
</dbReference>
<sequence length="250" mass="27812">FGLSQQQASADINTYLDGRKSNLVYDRKAKCYRRGKNFRPRFYRPDAGGFLNQLQAVETGLLPPAESWIAPLPAVAGAPLPARGVVPEILREVYGAITGGLALEVVYQSMSRPEPVARVIEPHALAFDGFRWHARAFCWRDGVFKDFLLSRILEARECGPTESTPTEDRAWQEEVELVIAPHPGLSEAQTRVFEMDYAMEAGVARISVRRALLYYALKRLGLDTDPDARAPRDQQIVLVNRGEVMAALGA</sequence>
<dbReference type="Pfam" id="PF13280">
    <property type="entry name" value="WYL"/>
    <property type="match status" value="1"/>
</dbReference>
<dbReference type="RefSeq" id="WP_132604452.1">
    <property type="nucleotide sequence ID" value="NZ_SLXL01000010.1"/>
</dbReference>
<gene>
    <name evidence="4" type="ORF">EV656_1101</name>
</gene>
<comment type="caution">
    <text evidence="4">The sequence shown here is derived from an EMBL/GenBank/DDBJ whole genome shotgun (WGS) entry which is preliminary data.</text>
</comment>
<dbReference type="PANTHER" id="PTHR34580:SF3">
    <property type="entry name" value="PROTEIN PAFB"/>
    <property type="match status" value="1"/>
</dbReference>
<evidence type="ECO:0000259" key="3">
    <source>
        <dbReference type="Pfam" id="PF26109"/>
    </source>
</evidence>
<accession>A0A4V2SL03</accession>
<dbReference type="PIRSF" id="PIRSF015558">
    <property type="entry name" value="Txn_reg_DeoR_prd"/>
    <property type="match status" value="1"/>
</dbReference>